<keyword evidence="2" id="KW-1185">Reference proteome</keyword>
<organism evidence="1 2">
    <name type="scientific">Gigaspora margarita</name>
    <dbReference type="NCBI Taxonomy" id="4874"/>
    <lineage>
        <taxon>Eukaryota</taxon>
        <taxon>Fungi</taxon>
        <taxon>Fungi incertae sedis</taxon>
        <taxon>Mucoromycota</taxon>
        <taxon>Glomeromycotina</taxon>
        <taxon>Glomeromycetes</taxon>
        <taxon>Diversisporales</taxon>
        <taxon>Gigasporaceae</taxon>
        <taxon>Gigaspora</taxon>
    </lineage>
</organism>
<reference evidence="1 2" key="1">
    <citation type="submission" date="2021-06" db="EMBL/GenBank/DDBJ databases">
        <authorList>
            <person name="Kallberg Y."/>
            <person name="Tangrot J."/>
            <person name="Rosling A."/>
        </authorList>
    </citation>
    <scope>NUCLEOTIDE SEQUENCE [LARGE SCALE GENOMIC DNA]</scope>
    <source>
        <strain evidence="1 2">120-4 pot B 10/14</strain>
    </source>
</reference>
<dbReference type="Proteomes" id="UP000789901">
    <property type="component" value="Unassembled WGS sequence"/>
</dbReference>
<evidence type="ECO:0000313" key="2">
    <source>
        <dbReference type="Proteomes" id="UP000789901"/>
    </source>
</evidence>
<dbReference type="EMBL" id="CAJVQB010007858">
    <property type="protein sequence ID" value="CAG8710321.1"/>
    <property type="molecule type" value="Genomic_DNA"/>
</dbReference>
<feature type="non-terminal residue" evidence="1">
    <location>
        <position position="1"/>
    </location>
</feature>
<accession>A0ABN7UZV8</accession>
<sequence length="64" mass="7605">EISMLAYVQWVRSPEVYGNNILYFRNFGETGIINVSTIDRCVGFLKIEENKYIIIDRENRVTFR</sequence>
<proteinExistence type="predicted"/>
<name>A0ABN7UZV8_GIGMA</name>
<evidence type="ECO:0000313" key="1">
    <source>
        <dbReference type="EMBL" id="CAG8710321.1"/>
    </source>
</evidence>
<comment type="caution">
    <text evidence="1">The sequence shown here is derived from an EMBL/GenBank/DDBJ whole genome shotgun (WGS) entry which is preliminary data.</text>
</comment>
<gene>
    <name evidence="1" type="ORF">GMARGA_LOCUS12698</name>
</gene>
<protein>
    <submittedName>
        <fullName evidence="1">36362_t:CDS:1</fullName>
    </submittedName>
</protein>